<feature type="transmembrane region" description="Helical" evidence="1">
    <location>
        <begin position="96"/>
        <end position="118"/>
    </location>
</feature>
<proteinExistence type="predicted"/>
<feature type="transmembrane region" description="Helical" evidence="1">
    <location>
        <begin position="168"/>
        <end position="193"/>
    </location>
</feature>
<feature type="transmembrane region" description="Helical" evidence="1">
    <location>
        <begin position="213"/>
        <end position="233"/>
    </location>
</feature>
<feature type="transmembrane region" description="Helical" evidence="1">
    <location>
        <begin position="125"/>
        <end position="148"/>
    </location>
</feature>
<feature type="non-terminal residue" evidence="2">
    <location>
        <position position="1"/>
    </location>
</feature>
<comment type="caution">
    <text evidence="2">The sequence shown here is derived from an EMBL/GenBank/DDBJ whole genome shotgun (WGS) entry which is preliminary data.</text>
</comment>
<organism evidence="2">
    <name type="scientific">marine sediment metagenome</name>
    <dbReference type="NCBI Taxonomy" id="412755"/>
    <lineage>
        <taxon>unclassified sequences</taxon>
        <taxon>metagenomes</taxon>
        <taxon>ecological metagenomes</taxon>
    </lineage>
</organism>
<dbReference type="EMBL" id="BARU01037434">
    <property type="protein sequence ID" value="GAH87925.1"/>
    <property type="molecule type" value="Genomic_DNA"/>
</dbReference>
<dbReference type="AlphaFoldDB" id="X1K2M2"/>
<sequence>KNIKFFHIGQFFTLRALLATIIGIGLVVVTEFVLPMYGILQVPVIQSFITPTTITFTLAVLLIFSVLAKNVVSSIFLALAAILSMYSPYESAIFDIGFWAVVIIYLVTAFFSGLFATIEISGRTSLLLLGILFGLQGFIGAGTSMFLGLTNMHQPFLDNGIGVAYSGFIGSFPLYDVIVAGFSFIFMIVFIVLSRRRFAIDVEKKTREIVGQIIIFLAIVAPLVFVALTGTIFNQATAVLIFGDKNAV</sequence>
<feature type="transmembrane region" description="Helical" evidence="1">
    <location>
        <begin position="12"/>
        <end position="38"/>
    </location>
</feature>
<keyword evidence="1" id="KW-1133">Transmembrane helix</keyword>
<keyword evidence="1" id="KW-0812">Transmembrane</keyword>
<name>X1K2M2_9ZZZZ</name>
<keyword evidence="1" id="KW-0472">Membrane</keyword>
<evidence type="ECO:0000256" key="1">
    <source>
        <dbReference type="SAM" id="Phobius"/>
    </source>
</evidence>
<reference evidence="2" key="1">
    <citation type="journal article" date="2014" name="Front. Microbiol.">
        <title>High frequency of phylogenetically diverse reductive dehalogenase-homologous genes in deep subseafloor sedimentary metagenomes.</title>
        <authorList>
            <person name="Kawai M."/>
            <person name="Futagami T."/>
            <person name="Toyoda A."/>
            <person name="Takaki Y."/>
            <person name="Nishi S."/>
            <person name="Hori S."/>
            <person name="Arai W."/>
            <person name="Tsubouchi T."/>
            <person name="Morono Y."/>
            <person name="Uchiyama I."/>
            <person name="Ito T."/>
            <person name="Fujiyama A."/>
            <person name="Inagaki F."/>
            <person name="Takami H."/>
        </authorList>
    </citation>
    <scope>NUCLEOTIDE SEQUENCE</scope>
    <source>
        <strain evidence="2">Expedition CK06-06</strain>
    </source>
</reference>
<evidence type="ECO:0000313" key="2">
    <source>
        <dbReference type="EMBL" id="GAH87925.1"/>
    </source>
</evidence>
<feature type="transmembrane region" description="Helical" evidence="1">
    <location>
        <begin position="44"/>
        <end position="64"/>
    </location>
</feature>
<protein>
    <submittedName>
        <fullName evidence="2">Uncharacterized protein</fullName>
    </submittedName>
</protein>
<gene>
    <name evidence="2" type="ORF">S03H2_58335</name>
</gene>
<feature type="non-terminal residue" evidence="2">
    <location>
        <position position="248"/>
    </location>
</feature>
<accession>X1K2M2</accession>
<feature type="transmembrane region" description="Helical" evidence="1">
    <location>
        <begin position="71"/>
        <end position="89"/>
    </location>
</feature>